<accession>X1JC77</accession>
<name>X1JC77_9ZZZZ</name>
<reference evidence="1" key="1">
    <citation type="journal article" date="2014" name="Front. Microbiol.">
        <title>High frequency of phylogenetically diverse reductive dehalogenase-homologous genes in deep subseafloor sedimentary metagenomes.</title>
        <authorList>
            <person name="Kawai M."/>
            <person name="Futagami T."/>
            <person name="Toyoda A."/>
            <person name="Takaki Y."/>
            <person name="Nishi S."/>
            <person name="Hori S."/>
            <person name="Arai W."/>
            <person name="Tsubouchi T."/>
            <person name="Morono Y."/>
            <person name="Uchiyama I."/>
            <person name="Ito T."/>
            <person name="Fujiyama A."/>
            <person name="Inagaki F."/>
            <person name="Takami H."/>
        </authorList>
    </citation>
    <scope>NUCLEOTIDE SEQUENCE</scope>
    <source>
        <strain evidence="1">Expedition CK06-06</strain>
    </source>
</reference>
<dbReference type="EMBL" id="BARU01028155">
    <property type="protein sequence ID" value="GAH67378.1"/>
    <property type="molecule type" value="Genomic_DNA"/>
</dbReference>
<proteinExistence type="predicted"/>
<protein>
    <submittedName>
        <fullName evidence="1">Uncharacterized protein</fullName>
    </submittedName>
</protein>
<feature type="non-terminal residue" evidence="1">
    <location>
        <position position="90"/>
    </location>
</feature>
<gene>
    <name evidence="1" type="ORF">S03H2_44982</name>
</gene>
<sequence>MNFLSIKKPKNLPKLKKIDFKLINDPLEKTIKKFINLLKYENRPPKNFNLNLWGLLESSYLTYKAVTKLIARDPKYPVQAHILSRSILDS</sequence>
<dbReference type="AlphaFoldDB" id="X1JC77"/>
<evidence type="ECO:0000313" key="1">
    <source>
        <dbReference type="EMBL" id="GAH67378.1"/>
    </source>
</evidence>
<comment type="caution">
    <text evidence="1">The sequence shown here is derived from an EMBL/GenBank/DDBJ whole genome shotgun (WGS) entry which is preliminary data.</text>
</comment>
<organism evidence="1">
    <name type="scientific">marine sediment metagenome</name>
    <dbReference type="NCBI Taxonomy" id="412755"/>
    <lineage>
        <taxon>unclassified sequences</taxon>
        <taxon>metagenomes</taxon>
        <taxon>ecological metagenomes</taxon>
    </lineage>
</organism>